<evidence type="ECO:0008006" key="3">
    <source>
        <dbReference type="Google" id="ProtNLM"/>
    </source>
</evidence>
<evidence type="ECO:0000313" key="1">
    <source>
        <dbReference type="EMBL" id="AIZ57272.1"/>
    </source>
</evidence>
<dbReference type="Proteomes" id="UP000030787">
    <property type="component" value="Chromosome"/>
</dbReference>
<sequence length="180" mass="19399">MRGRITIALYNSYDPNKFREPHRRVIARTGDLAMAFGMNLALLGFPIPEDVKTPVEIAEWVAGTTSIGSHGDYFVELAEKGRFNKFPYPSKGFPPQLGEPILTTSKPDEKKRASVNDVAEMVKSGKSILLVFGIGPNGVPKDVAAIPKYHMDVTNGGGFSLETCTALGAVCGALSSKLDQ</sequence>
<organism evidence="1 2">
    <name type="scientific">Candidatus Methanoplasma termitum</name>
    <dbReference type="NCBI Taxonomy" id="1577791"/>
    <lineage>
        <taxon>Archaea</taxon>
        <taxon>Methanobacteriati</taxon>
        <taxon>Thermoplasmatota</taxon>
        <taxon>Thermoplasmata</taxon>
        <taxon>Methanomassiliicoccales</taxon>
        <taxon>Methanomassiliicoccaceae</taxon>
        <taxon>Candidatus Methanoplasma</taxon>
    </lineage>
</organism>
<reference evidence="1 2" key="1">
    <citation type="journal article" date="2014" name="Appl. Environ. Microbiol.">
        <title>Comparative Genome Analysis of 'Candidatus Methanoplasma termitum' Indicates a New Mode of Energy Metabolism in the Seventh Order of Methanogens.</title>
        <authorList>
            <person name="Lang K."/>
            <person name="Schuldes J."/>
            <person name="Klingl A."/>
            <person name="Poehlein A."/>
            <person name="Daniel R."/>
            <person name="Brune A."/>
        </authorList>
    </citation>
    <scope>NUCLEOTIDE SEQUENCE [LARGE SCALE GENOMIC DNA]</scope>
    <source>
        <strain evidence="2">Mpt1</strain>
    </source>
</reference>
<dbReference type="KEGG" id="mear:Mpt1_c14140"/>
<accession>A0A0A7LG44</accession>
<dbReference type="InterPro" id="IPR007501">
    <property type="entry name" value="DUF531"/>
</dbReference>
<dbReference type="Pfam" id="PF04407">
    <property type="entry name" value="DUF531"/>
    <property type="match status" value="1"/>
</dbReference>
<gene>
    <name evidence="1" type="ORF">Mpt1_c14140</name>
</gene>
<dbReference type="AlphaFoldDB" id="A0A0A7LG44"/>
<keyword evidence="2" id="KW-1185">Reference proteome</keyword>
<dbReference type="RefSeq" id="WP_048113436.1">
    <property type="nucleotide sequence ID" value="NZ_CP010070.1"/>
</dbReference>
<dbReference type="EMBL" id="CP010070">
    <property type="protein sequence ID" value="AIZ57272.1"/>
    <property type="molecule type" value="Genomic_DNA"/>
</dbReference>
<proteinExistence type="predicted"/>
<name>A0A0A7LG44_9ARCH</name>
<dbReference type="GeneID" id="24819072"/>
<dbReference type="STRING" id="1577791.Mpt1_c14140"/>
<protein>
    <recommendedName>
        <fullName evidence="3">DUF531 domain-containing protein</fullName>
    </recommendedName>
</protein>
<dbReference type="HOGENOM" id="CLU_108786_0_0_2"/>
<evidence type="ECO:0000313" key="2">
    <source>
        <dbReference type="Proteomes" id="UP000030787"/>
    </source>
</evidence>
<dbReference type="OrthoDB" id="53060at2157"/>